<dbReference type="AlphaFoldDB" id="A0A2N3UAL4"/>
<sequence>MLSKRVNISYFAIPKAPVYFSTVLMARCNAMSLLVLKCSEDKLIYTSGTIPLYLGSAMLQSISSLDATKSSV</sequence>
<dbReference type="Proteomes" id="UP000233782">
    <property type="component" value="Unassembled WGS sequence"/>
</dbReference>
<protein>
    <submittedName>
        <fullName evidence="1">Uncharacterized protein</fullName>
    </submittedName>
</protein>
<name>A0A2N3UAL4_9BACT</name>
<dbReference type="EMBL" id="PJMU01000002">
    <property type="protein sequence ID" value="PKV66419.1"/>
    <property type="molecule type" value="Genomic_DNA"/>
</dbReference>
<organism evidence="1 2">
    <name type="scientific">Pontibacter ramchanderi</name>
    <dbReference type="NCBI Taxonomy" id="1179743"/>
    <lineage>
        <taxon>Bacteria</taxon>
        <taxon>Pseudomonadati</taxon>
        <taxon>Bacteroidota</taxon>
        <taxon>Cytophagia</taxon>
        <taxon>Cytophagales</taxon>
        <taxon>Hymenobacteraceae</taxon>
        <taxon>Pontibacter</taxon>
    </lineage>
</organism>
<evidence type="ECO:0000313" key="2">
    <source>
        <dbReference type="Proteomes" id="UP000233782"/>
    </source>
</evidence>
<evidence type="ECO:0000313" key="1">
    <source>
        <dbReference type="EMBL" id="PKV66419.1"/>
    </source>
</evidence>
<proteinExistence type="predicted"/>
<comment type="caution">
    <text evidence="1">The sequence shown here is derived from an EMBL/GenBank/DDBJ whole genome shotgun (WGS) entry which is preliminary data.</text>
</comment>
<accession>A0A2N3UAL4</accession>
<gene>
    <name evidence="1" type="ORF">BD749_1547</name>
</gene>
<reference evidence="1 2" key="1">
    <citation type="submission" date="2017-12" db="EMBL/GenBank/DDBJ databases">
        <title>Genomic Encyclopedia of Type Strains, Phase III (KMG-III): the genomes of soil and plant-associated and newly described type strains.</title>
        <authorList>
            <person name="Whitman W."/>
        </authorList>
    </citation>
    <scope>NUCLEOTIDE SEQUENCE [LARGE SCALE GENOMIC DNA]</scope>
    <source>
        <strain evidence="1 2">LP43</strain>
    </source>
</reference>
<keyword evidence="2" id="KW-1185">Reference proteome</keyword>